<organism evidence="2">
    <name type="scientific">Arundo donax</name>
    <name type="common">Giant reed</name>
    <name type="synonym">Donax arundinaceus</name>
    <dbReference type="NCBI Taxonomy" id="35708"/>
    <lineage>
        <taxon>Eukaryota</taxon>
        <taxon>Viridiplantae</taxon>
        <taxon>Streptophyta</taxon>
        <taxon>Embryophyta</taxon>
        <taxon>Tracheophyta</taxon>
        <taxon>Spermatophyta</taxon>
        <taxon>Magnoliopsida</taxon>
        <taxon>Liliopsida</taxon>
        <taxon>Poales</taxon>
        <taxon>Poaceae</taxon>
        <taxon>PACMAD clade</taxon>
        <taxon>Arundinoideae</taxon>
        <taxon>Arundineae</taxon>
        <taxon>Arundo</taxon>
    </lineage>
</organism>
<dbReference type="EMBL" id="GBRH01160851">
    <property type="protein sequence ID" value="JAE37045.1"/>
    <property type="molecule type" value="Transcribed_RNA"/>
</dbReference>
<feature type="region of interest" description="Disordered" evidence="1">
    <location>
        <begin position="31"/>
        <end position="67"/>
    </location>
</feature>
<evidence type="ECO:0000313" key="2">
    <source>
        <dbReference type="EMBL" id="JAE37045.1"/>
    </source>
</evidence>
<protein>
    <submittedName>
        <fullName evidence="2">Uncharacterized protein</fullName>
    </submittedName>
</protein>
<reference evidence="2" key="2">
    <citation type="journal article" date="2015" name="Data Brief">
        <title>Shoot transcriptome of the giant reed, Arundo donax.</title>
        <authorList>
            <person name="Barrero R.A."/>
            <person name="Guerrero F.D."/>
            <person name="Moolhuijzen P."/>
            <person name="Goolsby J.A."/>
            <person name="Tidwell J."/>
            <person name="Bellgard S.E."/>
            <person name="Bellgard M.I."/>
        </authorList>
    </citation>
    <scope>NUCLEOTIDE SEQUENCE</scope>
    <source>
        <tissue evidence="2">Shoot tissue taken approximately 20 cm above the soil surface</tissue>
    </source>
</reference>
<accession>A0A0A9HIQ6</accession>
<reference evidence="2" key="1">
    <citation type="submission" date="2014-09" db="EMBL/GenBank/DDBJ databases">
        <authorList>
            <person name="Magalhaes I.L.F."/>
            <person name="Oliveira U."/>
            <person name="Santos F.R."/>
            <person name="Vidigal T.H.D.A."/>
            <person name="Brescovit A.D."/>
            <person name="Santos A.J."/>
        </authorList>
    </citation>
    <scope>NUCLEOTIDE SEQUENCE</scope>
    <source>
        <tissue evidence="2">Shoot tissue taken approximately 20 cm above the soil surface</tissue>
    </source>
</reference>
<dbReference type="AlphaFoldDB" id="A0A0A9HIQ6"/>
<evidence type="ECO:0000256" key="1">
    <source>
        <dbReference type="SAM" id="MobiDB-lite"/>
    </source>
</evidence>
<name>A0A0A9HIQ6_ARUDO</name>
<proteinExistence type="predicted"/>
<sequence>MSRCTVSPMGTPQARKNYWLGAVARPTAKFAPHAKSSALRPPRYGGTNGSPSASAAATPIPNLTIVR</sequence>
<feature type="compositionally biased region" description="Low complexity" evidence="1">
    <location>
        <begin position="49"/>
        <end position="67"/>
    </location>
</feature>